<comment type="caution">
    <text evidence="2">The sequence shown here is derived from an EMBL/GenBank/DDBJ whole genome shotgun (WGS) entry which is preliminary data.</text>
</comment>
<evidence type="ECO:0000256" key="1">
    <source>
        <dbReference type="HAMAP-Rule" id="MF_00386"/>
    </source>
</evidence>
<keyword evidence="1" id="KW-1003">Cell membrane</keyword>
<reference evidence="2" key="1">
    <citation type="journal article" date="2020" name="mSystems">
        <title>Genome- and Community-Level Interaction Insights into Carbon Utilization and Element Cycling Functions of Hydrothermarchaeota in Hydrothermal Sediment.</title>
        <authorList>
            <person name="Zhou Z."/>
            <person name="Liu Y."/>
            <person name="Xu W."/>
            <person name="Pan J."/>
            <person name="Luo Z.H."/>
            <person name="Li M."/>
        </authorList>
    </citation>
    <scope>NUCLEOTIDE SEQUENCE [LARGE SCALE GENOMIC DNA]</scope>
    <source>
        <strain evidence="2">SpSt-853</strain>
    </source>
</reference>
<accession>A0A7C5EPU6</accession>
<dbReference type="PANTHER" id="PTHR33383:SF1">
    <property type="entry name" value="MEMBRANE PROTEIN INSERTION EFFICIENCY FACTOR-RELATED"/>
    <property type="match status" value="1"/>
</dbReference>
<dbReference type="EMBL" id="DTKJ01000042">
    <property type="protein sequence ID" value="HGZ11718.1"/>
    <property type="molecule type" value="Genomic_DNA"/>
</dbReference>
<dbReference type="AlphaFoldDB" id="A0A7C5EPU6"/>
<keyword evidence="1" id="KW-0472">Membrane</keyword>
<organism evidence="2">
    <name type="scientific">Desulfobacca acetoxidans</name>
    <dbReference type="NCBI Taxonomy" id="60893"/>
    <lineage>
        <taxon>Bacteria</taxon>
        <taxon>Pseudomonadati</taxon>
        <taxon>Thermodesulfobacteriota</taxon>
        <taxon>Desulfobaccia</taxon>
        <taxon>Desulfobaccales</taxon>
        <taxon>Desulfobaccaceae</taxon>
        <taxon>Desulfobacca</taxon>
    </lineage>
</organism>
<dbReference type="Pfam" id="PF01809">
    <property type="entry name" value="YidD"/>
    <property type="match status" value="1"/>
</dbReference>
<comment type="function">
    <text evidence="1">Could be involved in insertion of integral membrane proteins into the membrane.</text>
</comment>
<dbReference type="SMART" id="SM01234">
    <property type="entry name" value="Haemolytic"/>
    <property type="match status" value="1"/>
</dbReference>
<dbReference type="InterPro" id="IPR002696">
    <property type="entry name" value="Membr_insert_effic_factor_YidD"/>
</dbReference>
<sequence>MTKIVLGLIRAYQLLIAPIIPQCCRFVPSCSQYAAEALRTYGLMKGLSLTFRRLGRCHPFHPGGWDPVP</sequence>
<comment type="subcellular location">
    <subcellularLocation>
        <location evidence="1">Cell membrane</location>
        <topology evidence="1">Peripheral membrane protein</topology>
        <orientation evidence="1">Cytoplasmic side</orientation>
    </subcellularLocation>
</comment>
<dbReference type="PANTHER" id="PTHR33383">
    <property type="entry name" value="MEMBRANE PROTEIN INSERTION EFFICIENCY FACTOR-RELATED"/>
    <property type="match status" value="1"/>
</dbReference>
<dbReference type="NCBIfam" id="TIGR00278">
    <property type="entry name" value="membrane protein insertion efficiency factor YidD"/>
    <property type="match status" value="1"/>
</dbReference>
<dbReference type="GO" id="GO:0005886">
    <property type="term" value="C:plasma membrane"/>
    <property type="evidence" value="ECO:0007669"/>
    <property type="project" value="UniProtKB-SubCell"/>
</dbReference>
<name>A0A7C5EPU6_9BACT</name>
<evidence type="ECO:0000313" key="2">
    <source>
        <dbReference type="EMBL" id="HGZ11718.1"/>
    </source>
</evidence>
<dbReference type="HAMAP" id="MF_00386">
    <property type="entry name" value="UPF0161_YidD"/>
    <property type="match status" value="1"/>
</dbReference>
<comment type="similarity">
    <text evidence="1">Belongs to the UPF0161 family.</text>
</comment>
<proteinExistence type="inferred from homology"/>
<gene>
    <name evidence="2" type="primary">yidD</name>
    <name evidence="2" type="ORF">ENW48_05825</name>
</gene>
<protein>
    <recommendedName>
        <fullName evidence="1">Putative membrane protein insertion efficiency factor</fullName>
    </recommendedName>
</protein>